<feature type="region of interest" description="Disordered" evidence="1">
    <location>
        <begin position="19"/>
        <end position="66"/>
    </location>
</feature>
<dbReference type="Proteomes" id="UP001321047">
    <property type="component" value="Unassembled WGS sequence"/>
</dbReference>
<keyword evidence="3" id="KW-1185">Reference proteome</keyword>
<reference evidence="2 3" key="1">
    <citation type="submission" date="2022-09" db="EMBL/GenBank/DDBJ databases">
        <title>Enrichment on poylsaccharides allowed isolation of novel metabolic and taxonomic groups of Haloarchaea.</title>
        <authorList>
            <person name="Sorokin D.Y."/>
            <person name="Elcheninov A.G."/>
            <person name="Khizhniak T.V."/>
            <person name="Kolganova T.V."/>
            <person name="Kublanov I.V."/>
        </authorList>
    </citation>
    <scope>NUCLEOTIDE SEQUENCE [LARGE SCALE GENOMIC DNA]</scope>
    <source>
        <strain evidence="2 3">AArc-curdl1</strain>
    </source>
</reference>
<name>A0AAP2Z668_9EURY</name>
<gene>
    <name evidence="2" type="ORF">OB919_04990</name>
</gene>
<proteinExistence type="predicted"/>
<feature type="compositionally biased region" description="Acidic residues" evidence="1">
    <location>
        <begin position="24"/>
        <end position="66"/>
    </location>
</feature>
<organism evidence="2 3">
    <name type="scientific">Natronosalvus hydrolyticus</name>
    <dbReference type="NCBI Taxonomy" id="2979988"/>
    <lineage>
        <taxon>Archaea</taxon>
        <taxon>Methanobacteriati</taxon>
        <taxon>Methanobacteriota</taxon>
        <taxon>Stenosarchaea group</taxon>
        <taxon>Halobacteria</taxon>
        <taxon>Halobacteriales</taxon>
        <taxon>Natrialbaceae</taxon>
        <taxon>Natronosalvus</taxon>
    </lineage>
</organism>
<evidence type="ECO:0000313" key="3">
    <source>
        <dbReference type="Proteomes" id="UP001321047"/>
    </source>
</evidence>
<accession>A0AAP2Z668</accession>
<evidence type="ECO:0000256" key="1">
    <source>
        <dbReference type="SAM" id="MobiDB-lite"/>
    </source>
</evidence>
<dbReference type="PROSITE" id="PS51257">
    <property type="entry name" value="PROKAR_LIPOPROTEIN"/>
    <property type="match status" value="1"/>
</dbReference>
<dbReference type="RefSeq" id="WP_342807005.1">
    <property type="nucleotide sequence ID" value="NZ_JAOPJZ010000002.1"/>
</dbReference>
<sequence length="484" mass="53653">MKRRTFISAATAGTVVLAGCSSSEGDDQDDSADWELDDDTGPNEDDSNGDSSDTDSDDVGSDSDPEDVLHQMVTHLNEGNVSLANDLLHEESPRSFGPAALPLDAYVVEDTEPVETESEGESLRLVLSDAGETATFEYTLRQEGTEWAIFEWELLRQWEERSSSEDGRAPEDDPEDVLRQLVAHLNDGDTTLANDLLHPDSSRSFGAGALPIDAYLIDEIASIESGTARAVVRIVLSDDGESATFEYTLQQDDGGQWAILDWDLRRGWSEDERDSQADPEDVLGQMIDHLNGENVSLANDLLHIESPRSFTQDSLPQDVYVIEEIEPVESGSERVVVRMVLSDAGESATFEYTLEQSKTGRWDIFDWHLRSGWGQEADGTEERISYEDPETVLRQMVTSLNDGNLRLANDLLHVDSSRSFTQASLPMDAYAIDEIESIESGSERAVVRLVLSDAGESATFEYTLRQAGSARWAVFDWEVVKHWK</sequence>
<protein>
    <submittedName>
        <fullName evidence="2">Uncharacterized protein</fullName>
    </submittedName>
</protein>
<evidence type="ECO:0000313" key="2">
    <source>
        <dbReference type="EMBL" id="MCU4751341.1"/>
    </source>
</evidence>
<comment type="caution">
    <text evidence="2">The sequence shown here is derived from an EMBL/GenBank/DDBJ whole genome shotgun (WGS) entry which is preliminary data.</text>
</comment>
<dbReference type="EMBL" id="JAOPJZ010000002">
    <property type="protein sequence ID" value="MCU4751341.1"/>
    <property type="molecule type" value="Genomic_DNA"/>
</dbReference>
<dbReference type="AlphaFoldDB" id="A0AAP2Z668"/>